<gene>
    <name evidence="7" type="ORF">N7496_009093</name>
</gene>
<dbReference type="AlphaFoldDB" id="A0A9W9RZM2"/>
<evidence type="ECO:0000313" key="7">
    <source>
        <dbReference type="EMBL" id="KAJ5369333.1"/>
    </source>
</evidence>
<feature type="binding site" description="axial binding residue" evidence="5">
    <location>
        <position position="443"/>
    </location>
    <ligand>
        <name>heme</name>
        <dbReference type="ChEBI" id="CHEBI:30413"/>
    </ligand>
    <ligandPart>
        <name>Fe</name>
        <dbReference type="ChEBI" id="CHEBI:18248"/>
    </ligandPart>
</feature>
<dbReference type="GO" id="GO:0043386">
    <property type="term" value="P:mycotoxin biosynthetic process"/>
    <property type="evidence" value="ECO:0007669"/>
    <property type="project" value="UniProtKB-ARBA"/>
</dbReference>
<evidence type="ECO:0000256" key="2">
    <source>
        <dbReference type="ARBA" id="ARBA00022723"/>
    </source>
</evidence>
<dbReference type="RefSeq" id="XP_056554075.1">
    <property type="nucleotide sequence ID" value="XM_056702012.1"/>
</dbReference>
<evidence type="ECO:0000256" key="3">
    <source>
        <dbReference type="ARBA" id="ARBA00023002"/>
    </source>
</evidence>
<reference evidence="7" key="1">
    <citation type="submission" date="2022-11" db="EMBL/GenBank/DDBJ databases">
        <authorList>
            <person name="Petersen C."/>
        </authorList>
    </citation>
    <scope>NUCLEOTIDE SEQUENCE</scope>
    <source>
        <strain evidence="7">IBT 29864</strain>
    </source>
</reference>
<keyword evidence="4 5" id="KW-0408">Iron</keyword>
<dbReference type="PRINTS" id="PR00385">
    <property type="entry name" value="P450"/>
</dbReference>
<keyword evidence="8" id="KW-1185">Reference proteome</keyword>
<keyword evidence="3 6" id="KW-0560">Oxidoreductase</keyword>
<sequence>MAFVSIATLSLGLLALYVVKRAFLDRRLPGSLPPGPPRKPILGNITDLPPKGEREWMHWMKHKELYGPISSLEVLGQTIVIANDLEPATDLLNKRSIIHSSRPRMVFASELVGWEDGIIFQGYTERFRAYRKALHPSIGSESAVTQFNTIQEKEVHRFLLRLLREPNDFLQHIKTKAGAIILNVAYGYNIEPFRGDHLVDITNEALDNFVKAAAPGAWMVDIIPALKHIPAWLPGASFKRKAQAWREQRTGIADRPYAFVKARMASGKYKPSYLSNHLERHGLPEPGSEKELVAKWTAASLYTGGADTTVSSVACFFLAMALNPEVQRKAQDEIERVLGPGRLPKMADRSRLPYINAVVKEVLRWHPVGPMGVPHMSTEDDTWGGYFIPKGSIIMPNIWAMMHDPKLFSDPGTFKPERFLEIEGHAPELDPHSIVFGFGRRICPGRFLADSTVYLSVAQTLAVFNISNATQDGAITRNPKFEPGLISHPAPFQCSITVRGPSQEAVILSVEQEHPWEPSDETELKNVG</sequence>
<evidence type="ECO:0000313" key="8">
    <source>
        <dbReference type="Proteomes" id="UP001147782"/>
    </source>
</evidence>
<dbReference type="Proteomes" id="UP001147782">
    <property type="component" value="Unassembled WGS sequence"/>
</dbReference>
<accession>A0A9W9RZM2</accession>
<organism evidence="7 8">
    <name type="scientific">Penicillium cataractarum</name>
    <dbReference type="NCBI Taxonomy" id="2100454"/>
    <lineage>
        <taxon>Eukaryota</taxon>
        <taxon>Fungi</taxon>
        <taxon>Dikarya</taxon>
        <taxon>Ascomycota</taxon>
        <taxon>Pezizomycotina</taxon>
        <taxon>Eurotiomycetes</taxon>
        <taxon>Eurotiomycetidae</taxon>
        <taxon>Eurotiales</taxon>
        <taxon>Aspergillaceae</taxon>
        <taxon>Penicillium</taxon>
    </lineage>
</organism>
<comment type="caution">
    <text evidence="7">The sequence shown here is derived from an EMBL/GenBank/DDBJ whole genome shotgun (WGS) entry which is preliminary data.</text>
</comment>
<dbReference type="GO" id="GO:0005506">
    <property type="term" value="F:iron ion binding"/>
    <property type="evidence" value="ECO:0007669"/>
    <property type="project" value="InterPro"/>
</dbReference>
<proteinExistence type="inferred from homology"/>
<dbReference type="InterPro" id="IPR001128">
    <property type="entry name" value="Cyt_P450"/>
</dbReference>
<keyword evidence="6" id="KW-0503">Monooxygenase</keyword>
<dbReference type="GO" id="GO:0004497">
    <property type="term" value="F:monooxygenase activity"/>
    <property type="evidence" value="ECO:0007669"/>
    <property type="project" value="UniProtKB-KW"/>
</dbReference>
<dbReference type="PROSITE" id="PS00086">
    <property type="entry name" value="CYTOCHROME_P450"/>
    <property type="match status" value="1"/>
</dbReference>
<dbReference type="GO" id="GO:0016705">
    <property type="term" value="F:oxidoreductase activity, acting on paired donors, with incorporation or reduction of molecular oxygen"/>
    <property type="evidence" value="ECO:0007669"/>
    <property type="project" value="InterPro"/>
</dbReference>
<evidence type="ECO:0000256" key="6">
    <source>
        <dbReference type="RuleBase" id="RU000461"/>
    </source>
</evidence>
<dbReference type="Pfam" id="PF00067">
    <property type="entry name" value="p450"/>
    <property type="match status" value="1"/>
</dbReference>
<protein>
    <submittedName>
        <fullName evidence="7">O-methylsterigmatocystin oxidoreductase</fullName>
    </submittedName>
</protein>
<dbReference type="InterPro" id="IPR002401">
    <property type="entry name" value="Cyt_P450_E_grp-I"/>
</dbReference>
<name>A0A9W9RZM2_9EURO</name>
<dbReference type="InterPro" id="IPR017972">
    <property type="entry name" value="Cyt_P450_CS"/>
</dbReference>
<comment type="cofactor">
    <cofactor evidence="5">
        <name>heme</name>
        <dbReference type="ChEBI" id="CHEBI:30413"/>
    </cofactor>
</comment>
<reference evidence="7" key="2">
    <citation type="journal article" date="2023" name="IMA Fungus">
        <title>Comparative genomic study of the Penicillium genus elucidates a diverse pangenome and 15 lateral gene transfer events.</title>
        <authorList>
            <person name="Petersen C."/>
            <person name="Sorensen T."/>
            <person name="Nielsen M.R."/>
            <person name="Sondergaard T.E."/>
            <person name="Sorensen J.L."/>
            <person name="Fitzpatrick D.A."/>
            <person name="Frisvad J.C."/>
            <person name="Nielsen K.L."/>
        </authorList>
    </citation>
    <scope>NUCLEOTIDE SEQUENCE</scope>
    <source>
        <strain evidence="7">IBT 29864</strain>
    </source>
</reference>
<evidence type="ECO:0000256" key="5">
    <source>
        <dbReference type="PIRSR" id="PIRSR602401-1"/>
    </source>
</evidence>
<dbReference type="PANTHER" id="PTHR46300">
    <property type="entry name" value="P450, PUTATIVE (EUROFUNG)-RELATED-RELATED"/>
    <property type="match status" value="1"/>
</dbReference>
<dbReference type="GeneID" id="81441191"/>
<dbReference type="EMBL" id="JAPZBS010000007">
    <property type="protein sequence ID" value="KAJ5369333.1"/>
    <property type="molecule type" value="Genomic_DNA"/>
</dbReference>
<comment type="similarity">
    <text evidence="1 6">Belongs to the cytochrome P450 family.</text>
</comment>
<evidence type="ECO:0000256" key="4">
    <source>
        <dbReference type="ARBA" id="ARBA00023004"/>
    </source>
</evidence>
<dbReference type="InterPro" id="IPR050364">
    <property type="entry name" value="Cytochrome_P450_fung"/>
</dbReference>
<dbReference type="OrthoDB" id="2789670at2759"/>
<dbReference type="CDD" id="cd11065">
    <property type="entry name" value="CYP64-like"/>
    <property type="match status" value="1"/>
</dbReference>
<keyword evidence="2 5" id="KW-0479">Metal-binding</keyword>
<dbReference type="GO" id="GO:0020037">
    <property type="term" value="F:heme binding"/>
    <property type="evidence" value="ECO:0007669"/>
    <property type="project" value="InterPro"/>
</dbReference>
<keyword evidence="5 6" id="KW-0349">Heme</keyword>
<dbReference type="InterPro" id="IPR036396">
    <property type="entry name" value="Cyt_P450_sf"/>
</dbReference>
<dbReference type="PANTHER" id="PTHR46300:SF12">
    <property type="entry name" value="P450, PUTATIVE (EUROFUNG)-RELATED"/>
    <property type="match status" value="1"/>
</dbReference>
<dbReference type="Gene3D" id="1.10.630.10">
    <property type="entry name" value="Cytochrome P450"/>
    <property type="match status" value="1"/>
</dbReference>
<evidence type="ECO:0000256" key="1">
    <source>
        <dbReference type="ARBA" id="ARBA00010617"/>
    </source>
</evidence>
<dbReference type="PRINTS" id="PR00463">
    <property type="entry name" value="EP450I"/>
</dbReference>
<dbReference type="SUPFAM" id="SSF48264">
    <property type="entry name" value="Cytochrome P450"/>
    <property type="match status" value="1"/>
</dbReference>